<comment type="caution">
    <text evidence="1">The sequence shown here is derived from an EMBL/GenBank/DDBJ whole genome shotgun (WGS) entry which is preliminary data.</text>
</comment>
<reference evidence="2" key="1">
    <citation type="journal article" date="2019" name="Int. J. Syst. Evol. Microbiol.">
        <title>The Global Catalogue of Microorganisms (GCM) 10K type strain sequencing project: providing services to taxonomists for standard genome sequencing and annotation.</title>
        <authorList>
            <consortium name="The Broad Institute Genomics Platform"/>
            <consortium name="The Broad Institute Genome Sequencing Center for Infectious Disease"/>
            <person name="Wu L."/>
            <person name="Ma J."/>
        </authorList>
    </citation>
    <scope>NUCLEOTIDE SEQUENCE [LARGE SCALE GENOMIC DNA]</scope>
    <source>
        <strain evidence="2">WYCCWR 12678</strain>
    </source>
</reference>
<organism evidence="1 2">
    <name type="scientific">Effusibacillus consociatus</name>
    <dbReference type="NCBI Taxonomy" id="1117041"/>
    <lineage>
        <taxon>Bacteria</taxon>
        <taxon>Bacillati</taxon>
        <taxon>Bacillota</taxon>
        <taxon>Bacilli</taxon>
        <taxon>Bacillales</taxon>
        <taxon>Alicyclobacillaceae</taxon>
        <taxon>Effusibacillus</taxon>
    </lineage>
</organism>
<dbReference type="EMBL" id="JBHSHC010000119">
    <property type="protein sequence ID" value="MFC4769174.1"/>
    <property type="molecule type" value="Genomic_DNA"/>
</dbReference>
<proteinExistence type="predicted"/>
<gene>
    <name evidence="1" type="ORF">ACFO8Q_17735</name>
</gene>
<evidence type="ECO:0000313" key="2">
    <source>
        <dbReference type="Proteomes" id="UP001596002"/>
    </source>
</evidence>
<dbReference type="RefSeq" id="WP_380027390.1">
    <property type="nucleotide sequence ID" value="NZ_JBHSHC010000119.1"/>
</dbReference>
<name>A0ABV9Q4I2_9BACL</name>
<dbReference type="Proteomes" id="UP001596002">
    <property type="component" value="Unassembled WGS sequence"/>
</dbReference>
<sequence length="100" mass="11769">MRGLNFQLWQVTNQHLGDNGQTVAIELHDPDGWFDANVRWDGCMEIHLHSKTEEGTKLTDTIHTCDIDGLIEKLRDLKQISQEYFDYEGYWKQEDQEDTI</sequence>
<keyword evidence="2" id="KW-1185">Reference proteome</keyword>
<protein>
    <submittedName>
        <fullName evidence="1">Uncharacterized protein</fullName>
    </submittedName>
</protein>
<accession>A0ABV9Q4I2</accession>
<evidence type="ECO:0000313" key="1">
    <source>
        <dbReference type="EMBL" id="MFC4769174.1"/>
    </source>
</evidence>